<feature type="domain" description="Purple acid phosphatase N-terminal" evidence="5">
    <location>
        <begin position="23"/>
        <end position="106"/>
    </location>
</feature>
<evidence type="ECO:0000256" key="2">
    <source>
        <dbReference type="RuleBase" id="RU361203"/>
    </source>
</evidence>
<dbReference type="SUPFAM" id="SSF56300">
    <property type="entry name" value="Metallo-dependent phosphatases"/>
    <property type="match status" value="1"/>
</dbReference>
<dbReference type="InterPro" id="IPR004843">
    <property type="entry name" value="Calcineurin-like_PHP"/>
</dbReference>
<organism evidence="7 8">
    <name type="scientific">Aphanomyces stellatus</name>
    <dbReference type="NCBI Taxonomy" id="120398"/>
    <lineage>
        <taxon>Eukaryota</taxon>
        <taxon>Sar</taxon>
        <taxon>Stramenopiles</taxon>
        <taxon>Oomycota</taxon>
        <taxon>Saprolegniomycetes</taxon>
        <taxon>Saprolegniales</taxon>
        <taxon>Verrucalvaceae</taxon>
        <taxon>Aphanomyces</taxon>
    </lineage>
</organism>
<evidence type="ECO:0000313" key="8">
    <source>
        <dbReference type="Proteomes" id="UP000332933"/>
    </source>
</evidence>
<evidence type="ECO:0000259" key="4">
    <source>
        <dbReference type="Pfam" id="PF14008"/>
    </source>
</evidence>
<dbReference type="GO" id="GO:0046872">
    <property type="term" value="F:metal ion binding"/>
    <property type="evidence" value="ECO:0007669"/>
    <property type="project" value="InterPro"/>
</dbReference>
<dbReference type="OrthoDB" id="45007at2759"/>
<keyword evidence="8" id="KW-1185">Reference proteome</keyword>
<dbReference type="InterPro" id="IPR025733">
    <property type="entry name" value="PAPs_C"/>
</dbReference>
<sequence>MVLAPSLLATLVIAVTATAQSISQVHLGLTNAAINCPAGVSVNFASSSKSPITVSYTAANGSTNTATTTASNYKVKSYTSPYLHTVNLCNLTPAAKYSYSAGDFSSSFVSPPGASADPTVIGIIGDADLEAGSFNQLLTPVQNLATQAVIVVGDYAYANGNHKIWDQWFNLQQPIFSKIPSLGINGNHEVIQSSAGYAAEQYTGYLRRAATPISKANADAQRTYYSINVGLVHLVFLDDYVGSSQSVGSGGWLSERQAMADWASQDLAQVNRQTTPYVVVVKHNPYYNTYTDHQCQCSDTVFVIDDKDGCWGGNYVRGKPKSEPQCGLQAKLEDIYAANKVDVVFSGHVHGYERSDYVYQNTVDATQGSVYITTGAGGRGHAGDRIDNVPSWNLYAEPDKFGASRIIATREKMQVLWYANDNLDTPADSVELRAR</sequence>
<evidence type="ECO:0000313" key="7">
    <source>
        <dbReference type="EMBL" id="VFT79271.1"/>
    </source>
</evidence>
<feature type="domain" description="Purple acid phosphatase C-terminal" evidence="4">
    <location>
        <begin position="370"/>
        <end position="422"/>
    </location>
</feature>
<dbReference type="Gene3D" id="3.60.21.10">
    <property type="match status" value="1"/>
</dbReference>
<dbReference type="EMBL" id="VJMH01000212">
    <property type="protein sequence ID" value="KAF0717820.1"/>
    <property type="molecule type" value="Genomic_DNA"/>
</dbReference>
<dbReference type="EC" id="3.1.3.2" evidence="2"/>
<dbReference type="InterPro" id="IPR039331">
    <property type="entry name" value="PAPs-like"/>
</dbReference>
<dbReference type="Proteomes" id="UP000332933">
    <property type="component" value="Unassembled WGS sequence"/>
</dbReference>
<comment type="catalytic activity">
    <reaction evidence="2">
        <text>a phosphate monoester + H2O = an alcohol + phosphate</text>
        <dbReference type="Rhea" id="RHEA:15017"/>
        <dbReference type="ChEBI" id="CHEBI:15377"/>
        <dbReference type="ChEBI" id="CHEBI:30879"/>
        <dbReference type="ChEBI" id="CHEBI:43474"/>
        <dbReference type="ChEBI" id="CHEBI:67140"/>
        <dbReference type="EC" id="3.1.3.2"/>
    </reaction>
</comment>
<dbReference type="InterPro" id="IPR008963">
    <property type="entry name" value="Purple_acid_Pase-like_N"/>
</dbReference>
<feature type="domain" description="Calcineurin-like phosphoesterase" evidence="3">
    <location>
        <begin position="121"/>
        <end position="352"/>
    </location>
</feature>
<dbReference type="SUPFAM" id="SSF49363">
    <property type="entry name" value="Purple acid phosphatase, N-terminal domain"/>
    <property type="match status" value="1"/>
</dbReference>
<evidence type="ECO:0000259" key="5">
    <source>
        <dbReference type="Pfam" id="PF16656"/>
    </source>
</evidence>
<dbReference type="PANTHER" id="PTHR22953:SF153">
    <property type="entry name" value="PURPLE ACID PHOSPHATASE"/>
    <property type="match status" value="1"/>
</dbReference>
<protein>
    <recommendedName>
        <fullName evidence="2">Purple acid phosphatase</fullName>
        <ecNumber evidence="2">3.1.3.2</ecNumber>
    </recommendedName>
</protein>
<reference evidence="7 8" key="1">
    <citation type="submission" date="2019-03" db="EMBL/GenBank/DDBJ databases">
        <authorList>
            <person name="Gaulin E."/>
            <person name="Dumas B."/>
        </authorList>
    </citation>
    <scope>NUCLEOTIDE SEQUENCE [LARGE SCALE GENOMIC DNA]</scope>
    <source>
        <strain evidence="7">CBS 568.67</strain>
    </source>
</reference>
<dbReference type="InterPro" id="IPR015914">
    <property type="entry name" value="PAPs_N"/>
</dbReference>
<dbReference type="AlphaFoldDB" id="A0A485K7B0"/>
<evidence type="ECO:0000259" key="3">
    <source>
        <dbReference type="Pfam" id="PF00149"/>
    </source>
</evidence>
<reference evidence="6" key="2">
    <citation type="submission" date="2019-06" db="EMBL/GenBank/DDBJ databases">
        <title>Genomics analysis of Aphanomyces spp. identifies a new class of oomycete effector associated with host adaptation.</title>
        <authorList>
            <person name="Gaulin E."/>
        </authorList>
    </citation>
    <scope>NUCLEOTIDE SEQUENCE</scope>
    <source>
        <strain evidence="6">CBS 578.67</strain>
    </source>
</reference>
<feature type="signal peptide" evidence="2">
    <location>
        <begin position="1"/>
        <end position="19"/>
    </location>
</feature>
<feature type="chain" id="PRO_5033891641" description="Purple acid phosphatase" evidence="2">
    <location>
        <begin position="20"/>
        <end position="435"/>
    </location>
</feature>
<dbReference type="PANTHER" id="PTHR22953">
    <property type="entry name" value="ACID PHOSPHATASE RELATED"/>
    <property type="match status" value="1"/>
</dbReference>
<dbReference type="InterPro" id="IPR029052">
    <property type="entry name" value="Metallo-depent_PP-like"/>
</dbReference>
<dbReference type="Pfam" id="PF14008">
    <property type="entry name" value="Metallophos_C"/>
    <property type="match status" value="1"/>
</dbReference>
<dbReference type="Pfam" id="PF00149">
    <property type="entry name" value="Metallophos"/>
    <property type="match status" value="1"/>
</dbReference>
<dbReference type="GO" id="GO:0003993">
    <property type="term" value="F:acid phosphatase activity"/>
    <property type="evidence" value="ECO:0007669"/>
    <property type="project" value="UniProtKB-EC"/>
</dbReference>
<evidence type="ECO:0000313" key="6">
    <source>
        <dbReference type="EMBL" id="KAF0717820.1"/>
    </source>
</evidence>
<dbReference type="Pfam" id="PF16656">
    <property type="entry name" value="Pur_ac_phosph_N"/>
    <property type="match status" value="1"/>
</dbReference>
<proteinExistence type="inferred from homology"/>
<comment type="similarity">
    <text evidence="2">Belongs to the metallophosphoesterase superfamily. Purple acid phosphatase family.</text>
</comment>
<gene>
    <name evidence="7" type="primary">Aste57867_2068</name>
    <name evidence="6" type="ORF">As57867_002064</name>
    <name evidence="7" type="ORF">ASTE57867_2068</name>
</gene>
<accession>A0A485K7B0</accession>
<dbReference type="Gene3D" id="2.60.40.380">
    <property type="entry name" value="Purple acid phosphatase-like, N-terminal"/>
    <property type="match status" value="1"/>
</dbReference>
<keyword evidence="1 2" id="KW-0732">Signal</keyword>
<evidence type="ECO:0000256" key="1">
    <source>
        <dbReference type="ARBA" id="ARBA00022729"/>
    </source>
</evidence>
<name>A0A485K7B0_9STRA</name>
<dbReference type="EMBL" id="CAADRA010000212">
    <property type="protein sequence ID" value="VFT79271.1"/>
    <property type="molecule type" value="Genomic_DNA"/>
</dbReference>
<keyword evidence="2" id="KW-0378">Hydrolase</keyword>